<dbReference type="RefSeq" id="WP_156528761.1">
    <property type="nucleotide sequence ID" value="NZ_FCOK02000006.1"/>
</dbReference>
<evidence type="ECO:0000256" key="1">
    <source>
        <dbReference type="SAM" id="MobiDB-lite"/>
    </source>
</evidence>
<dbReference type="Proteomes" id="UP000054683">
    <property type="component" value="Unassembled WGS sequence"/>
</dbReference>
<gene>
    <name evidence="2" type="ORF">AWB69_01384</name>
</gene>
<accession>A0A158FMV2</accession>
<organism evidence="2 3">
    <name type="scientific">Caballeronia udeis</name>
    <dbReference type="NCBI Taxonomy" id="1232866"/>
    <lineage>
        <taxon>Bacteria</taxon>
        <taxon>Pseudomonadati</taxon>
        <taxon>Pseudomonadota</taxon>
        <taxon>Betaproteobacteria</taxon>
        <taxon>Burkholderiales</taxon>
        <taxon>Burkholderiaceae</taxon>
        <taxon>Caballeronia</taxon>
    </lineage>
</organism>
<sequence length="49" mass="5139">MRASPVVPAKPFIGHDDERACPIVLSKHTSTLDAHNDGNALESDSPVAA</sequence>
<protein>
    <submittedName>
        <fullName evidence="2">Uncharacterized protein</fullName>
    </submittedName>
</protein>
<reference evidence="2 3" key="1">
    <citation type="submission" date="2016-01" db="EMBL/GenBank/DDBJ databases">
        <authorList>
            <person name="Oliw E.H."/>
        </authorList>
    </citation>
    <scope>NUCLEOTIDE SEQUENCE [LARGE SCALE GENOMIC DNA]</scope>
    <source>
        <strain evidence="2">LMG 27134</strain>
    </source>
</reference>
<proteinExistence type="predicted"/>
<feature type="region of interest" description="Disordered" evidence="1">
    <location>
        <begin position="30"/>
        <end position="49"/>
    </location>
</feature>
<name>A0A158FMV2_9BURK</name>
<evidence type="ECO:0000313" key="2">
    <source>
        <dbReference type="EMBL" id="SAL21075.1"/>
    </source>
</evidence>
<dbReference type="AlphaFoldDB" id="A0A158FMV2"/>
<evidence type="ECO:0000313" key="3">
    <source>
        <dbReference type="Proteomes" id="UP000054683"/>
    </source>
</evidence>
<dbReference type="EMBL" id="FCOK02000006">
    <property type="protein sequence ID" value="SAL21075.1"/>
    <property type="molecule type" value="Genomic_DNA"/>
</dbReference>